<keyword evidence="2" id="KW-1185">Reference proteome</keyword>
<gene>
    <name evidence="1" type="ORF">BJ138DRAFT_1116965</name>
</gene>
<sequence length="252" mass="27301">MKPLVGARDGELLSGESEAKKLRQDWNDLDTIIDAHSPIYLEYSETSTDNIHYYLPSINVNVGIIPFQMQTALWIHAKRAAFTLGPNTIPSPGLGEILVRLHSIALNPVDWKFQDLGWDLEYPSVFGHEGAGTVEALGAGVKQFVKGDKVLHQGTASVFEGTFQQYALVPEIIASKIPDQLSFDEATTLPLGIATAAVPLYSPAPKGLAYEAPWEDHGRGKYAGHPILILGGSSTVGQYGASLYAYVALVRL</sequence>
<protein>
    <submittedName>
        <fullName evidence="1">Chaperonin 10-like protein</fullName>
    </submittedName>
</protein>
<reference evidence="1" key="1">
    <citation type="journal article" date="2021" name="New Phytol.">
        <title>Evolutionary innovations through gain and loss of genes in the ectomycorrhizal Boletales.</title>
        <authorList>
            <person name="Wu G."/>
            <person name="Miyauchi S."/>
            <person name="Morin E."/>
            <person name="Kuo A."/>
            <person name="Drula E."/>
            <person name="Varga T."/>
            <person name="Kohler A."/>
            <person name="Feng B."/>
            <person name="Cao Y."/>
            <person name="Lipzen A."/>
            <person name="Daum C."/>
            <person name="Hundley H."/>
            <person name="Pangilinan J."/>
            <person name="Johnson J."/>
            <person name="Barry K."/>
            <person name="LaButti K."/>
            <person name="Ng V."/>
            <person name="Ahrendt S."/>
            <person name="Min B."/>
            <person name="Choi I.G."/>
            <person name="Park H."/>
            <person name="Plett J.M."/>
            <person name="Magnuson J."/>
            <person name="Spatafora J.W."/>
            <person name="Nagy L.G."/>
            <person name="Henrissat B."/>
            <person name="Grigoriev I.V."/>
            <person name="Yang Z.L."/>
            <person name="Xu J."/>
            <person name="Martin F.M."/>
        </authorList>
    </citation>
    <scope>NUCLEOTIDE SEQUENCE</scope>
    <source>
        <strain evidence="1">ATCC 28755</strain>
    </source>
</reference>
<dbReference type="EMBL" id="MU267937">
    <property type="protein sequence ID" value="KAH7907118.1"/>
    <property type="molecule type" value="Genomic_DNA"/>
</dbReference>
<dbReference type="Proteomes" id="UP000790377">
    <property type="component" value="Unassembled WGS sequence"/>
</dbReference>
<organism evidence="1 2">
    <name type="scientific">Hygrophoropsis aurantiaca</name>
    <dbReference type="NCBI Taxonomy" id="72124"/>
    <lineage>
        <taxon>Eukaryota</taxon>
        <taxon>Fungi</taxon>
        <taxon>Dikarya</taxon>
        <taxon>Basidiomycota</taxon>
        <taxon>Agaricomycotina</taxon>
        <taxon>Agaricomycetes</taxon>
        <taxon>Agaricomycetidae</taxon>
        <taxon>Boletales</taxon>
        <taxon>Coniophorineae</taxon>
        <taxon>Hygrophoropsidaceae</taxon>
        <taxon>Hygrophoropsis</taxon>
    </lineage>
</organism>
<accession>A0ACB8A233</accession>
<name>A0ACB8A233_9AGAM</name>
<proteinExistence type="predicted"/>
<evidence type="ECO:0000313" key="1">
    <source>
        <dbReference type="EMBL" id="KAH7907118.1"/>
    </source>
</evidence>
<evidence type="ECO:0000313" key="2">
    <source>
        <dbReference type="Proteomes" id="UP000790377"/>
    </source>
</evidence>
<comment type="caution">
    <text evidence="1">The sequence shown here is derived from an EMBL/GenBank/DDBJ whole genome shotgun (WGS) entry which is preliminary data.</text>
</comment>